<feature type="transmembrane region" description="Helical" evidence="1">
    <location>
        <begin position="224"/>
        <end position="243"/>
    </location>
</feature>
<evidence type="ECO:0000256" key="1">
    <source>
        <dbReference type="SAM" id="Phobius"/>
    </source>
</evidence>
<dbReference type="RefSeq" id="WP_013156645.1">
    <property type="nucleotide sequence ID" value="NC_014212.1"/>
</dbReference>
<name>D7BGN3_ALLS1</name>
<dbReference type="STRING" id="526227.Mesil_0092"/>
<dbReference type="Gene3D" id="1.20.1250.20">
    <property type="entry name" value="MFS general substrate transporter like domains"/>
    <property type="match status" value="2"/>
</dbReference>
<dbReference type="InterPro" id="IPR011701">
    <property type="entry name" value="MFS"/>
</dbReference>
<reference evidence="2 3" key="1">
    <citation type="journal article" date="2010" name="Stand. Genomic Sci.">
        <title>Complete genome sequence of Meiothermus silvanus type strain (VI-R2).</title>
        <authorList>
            <person name="Sikorski J."/>
            <person name="Tindall B.J."/>
            <person name="Lowry S."/>
            <person name="Lucas S."/>
            <person name="Nolan M."/>
            <person name="Copeland A."/>
            <person name="Glavina Del Rio T."/>
            <person name="Tice H."/>
            <person name="Cheng J.F."/>
            <person name="Han C."/>
            <person name="Pitluck S."/>
            <person name="Liolios K."/>
            <person name="Ivanova N."/>
            <person name="Mavromatis K."/>
            <person name="Mikhailova N."/>
            <person name="Pati A."/>
            <person name="Goodwin L."/>
            <person name="Chen A."/>
            <person name="Palaniappan K."/>
            <person name="Land M."/>
            <person name="Hauser L."/>
            <person name="Chang Y.J."/>
            <person name="Jeffries C.D."/>
            <person name="Rohde M."/>
            <person name="Goker M."/>
            <person name="Woyke T."/>
            <person name="Bristow J."/>
            <person name="Eisen J.A."/>
            <person name="Markowitz V."/>
            <person name="Hugenholtz P."/>
            <person name="Kyrpides N.C."/>
            <person name="Klenk H.P."/>
            <person name="Lapidus A."/>
        </authorList>
    </citation>
    <scope>NUCLEOTIDE SEQUENCE [LARGE SCALE GENOMIC DNA]</scope>
    <source>
        <strain evidence="3">ATCC 700542 / DSM 9946 / VI-R2</strain>
    </source>
</reference>
<dbReference type="eggNOG" id="COG2814">
    <property type="taxonomic scope" value="Bacteria"/>
</dbReference>
<dbReference type="PANTHER" id="PTHR23525">
    <property type="entry name" value="TRANSPORTER, PUTATIVE-RELATED"/>
    <property type="match status" value="1"/>
</dbReference>
<evidence type="ECO:0000313" key="3">
    <source>
        <dbReference type="Proteomes" id="UP000001916"/>
    </source>
</evidence>
<dbReference type="Proteomes" id="UP000001916">
    <property type="component" value="Chromosome"/>
</dbReference>
<keyword evidence="1" id="KW-1133">Transmembrane helix</keyword>
<feature type="transmembrane region" description="Helical" evidence="1">
    <location>
        <begin position="255"/>
        <end position="274"/>
    </location>
</feature>
<evidence type="ECO:0000313" key="2">
    <source>
        <dbReference type="EMBL" id="ADH62037.1"/>
    </source>
</evidence>
<proteinExistence type="predicted"/>
<dbReference type="PANTHER" id="PTHR23525:SF1">
    <property type="entry name" value="NODULIN-LIKE DOMAIN-CONTAINING PROTEIN"/>
    <property type="match status" value="1"/>
</dbReference>
<dbReference type="GO" id="GO:0022857">
    <property type="term" value="F:transmembrane transporter activity"/>
    <property type="evidence" value="ECO:0007669"/>
    <property type="project" value="InterPro"/>
</dbReference>
<keyword evidence="1" id="KW-0812">Transmembrane</keyword>
<feature type="transmembrane region" description="Helical" evidence="1">
    <location>
        <begin position="191"/>
        <end position="212"/>
    </location>
</feature>
<dbReference type="AlphaFoldDB" id="D7BGN3"/>
<feature type="transmembrane region" description="Helical" evidence="1">
    <location>
        <begin position="7"/>
        <end position="27"/>
    </location>
</feature>
<protein>
    <submittedName>
        <fullName evidence="2">Major facilitator superfamily MFS_1</fullName>
    </submittedName>
</protein>
<organism evidence="2 3">
    <name type="scientific">Allomeiothermus silvanus (strain ATCC 700542 / DSM 9946 / NBRC 106475 / NCIMB 13440 / VI-R2)</name>
    <name type="common">Thermus silvanus</name>
    <dbReference type="NCBI Taxonomy" id="526227"/>
    <lineage>
        <taxon>Bacteria</taxon>
        <taxon>Thermotogati</taxon>
        <taxon>Deinococcota</taxon>
        <taxon>Deinococci</taxon>
        <taxon>Thermales</taxon>
        <taxon>Thermaceae</taxon>
        <taxon>Allomeiothermus</taxon>
    </lineage>
</organism>
<feature type="transmembrane region" description="Helical" evidence="1">
    <location>
        <begin position="98"/>
        <end position="117"/>
    </location>
</feature>
<accession>D7BGN3</accession>
<feature type="transmembrane region" description="Helical" evidence="1">
    <location>
        <begin position="72"/>
        <end position="92"/>
    </location>
</feature>
<dbReference type="KEGG" id="msv:Mesil_0092"/>
<feature type="transmembrane region" description="Helical" evidence="1">
    <location>
        <begin position="39"/>
        <end position="60"/>
    </location>
</feature>
<dbReference type="HOGENOM" id="CLU_025894_0_0_0"/>
<dbReference type="Pfam" id="PF07690">
    <property type="entry name" value="MFS_1"/>
    <property type="match status" value="1"/>
</dbReference>
<keyword evidence="3" id="KW-1185">Reference proteome</keyword>
<keyword evidence="1" id="KW-0472">Membrane</keyword>
<sequence length="388" mass="41479">MNPIYRILAASFFWGMGGSLNWLFLNFHLEALGFSKTLIGYANATPALAAVLFSLPLAFLIPRLGYVRSIRVGGVLAILGVLGVASGLAVFPGLFLNGLGQLFVMGSVAPLLARLVHPDQQVRVFAWQGALGTGSGFLGSLIGGVLPHLIGREFVMYGVALAFFLSLLCAWRLRNAPGSAGRFALRNPRAWLLLLLPQTIVSLGAGLTMPFLNLFLQGKFALDYTAVGGLFALSSLATMATMLMQPYLVRRLGKVGAIVFVQAASLPFLVMLAWAPWLPLVTVALFVRGALMNAAGPVYTALVMDYLDEEERSGFLLIEGSIWQLGWAGAAAVSGRVQQAMGIGAFDYLFAAMLALYLAAILYYPLFFRPKARALLAKSQVSAAGKAP</sequence>
<dbReference type="SUPFAM" id="SSF103473">
    <property type="entry name" value="MFS general substrate transporter"/>
    <property type="match status" value="1"/>
</dbReference>
<dbReference type="EMBL" id="CP002042">
    <property type="protein sequence ID" value="ADH62037.1"/>
    <property type="molecule type" value="Genomic_DNA"/>
</dbReference>
<feature type="transmembrane region" description="Helical" evidence="1">
    <location>
        <begin position="124"/>
        <end position="142"/>
    </location>
</feature>
<feature type="transmembrane region" description="Helical" evidence="1">
    <location>
        <begin position="345"/>
        <end position="368"/>
    </location>
</feature>
<gene>
    <name evidence="2" type="ordered locus">Mesil_0092</name>
</gene>
<feature type="transmembrane region" description="Helical" evidence="1">
    <location>
        <begin position="154"/>
        <end position="171"/>
    </location>
</feature>
<dbReference type="InterPro" id="IPR036259">
    <property type="entry name" value="MFS_trans_sf"/>
</dbReference>